<feature type="signal peptide" evidence="8">
    <location>
        <begin position="1"/>
        <end position="22"/>
    </location>
</feature>
<keyword evidence="4 8" id="KW-0732">Signal</keyword>
<evidence type="ECO:0000256" key="7">
    <source>
        <dbReference type="ARBA" id="ARBA00023098"/>
    </source>
</evidence>
<keyword evidence="6" id="KW-0442">Lipid degradation</keyword>
<accession>A0A9J6AE90</accession>
<feature type="chain" id="PRO_5039893345" description="GDSL esterase/lipase" evidence="8">
    <location>
        <begin position="23"/>
        <end position="94"/>
    </location>
</feature>
<comment type="subcellular location">
    <subcellularLocation>
        <location evidence="1">Secreted</location>
    </subcellularLocation>
</comment>
<gene>
    <name evidence="9" type="ORF">H5410_007497</name>
</gene>
<keyword evidence="7" id="KW-0443">Lipid metabolism</keyword>
<dbReference type="OrthoDB" id="1600564at2759"/>
<dbReference type="EMBL" id="JACXVP010000002">
    <property type="protein sequence ID" value="KAG5622279.1"/>
    <property type="molecule type" value="Genomic_DNA"/>
</dbReference>
<comment type="similarity">
    <text evidence="2">Belongs to the 'GDSL' lipolytic enzyme family.</text>
</comment>
<dbReference type="InterPro" id="IPR036514">
    <property type="entry name" value="SGNH_hydro_sf"/>
</dbReference>
<comment type="caution">
    <text evidence="9">The sequence shown here is derived from an EMBL/GenBank/DDBJ whole genome shotgun (WGS) entry which is preliminary data.</text>
</comment>
<evidence type="ECO:0000256" key="5">
    <source>
        <dbReference type="ARBA" id="ARBA00022801"/>
    </source>
</evidence>
<dbReference type="PANTHER" id="PTHR45650">
    <property type="entry name" value="GDSL-LIKE LIPASE/ACYLHYDROLASE-RELATED"/>
    <property type="match status" value="1"/>
</dbReference>
<proteinExistence type="inferred from homology"/>
<evidence type="ECO:0000256" key="1">
    <source>
        <dbReference type="ARBA" id="ARBA00004613"/>
    </source>
</evidence>
<dbReference type="AlphaFoldDB" id="A0A9J6AE90"/>
<keyword evidence="3" id="KW-0964">Secreted</keyword>
<evidence type="ECO:0000313" key="10">
    <source>
        <dbReference type="Proteomes" id="UP000824120"/>
    </source>
</evidence>
<dbReference type="GO" id="GO:0005576">
    <property type="term" value="C:extracellular region"/>
    <property type="evidence" value="ECO:0007669"/>
    <property type="project" value="UniProtKB-SubCell"/>
</dbReference>
<dbReference type="InterPro" id="IPR051238">
    <property type="entry name" value="GDSL_esterase/lipase"/>
</dbReference>
<protein>
    <recommendedName>
        <fullName evidence="11">GDSL esterase/lipase</fullName>
    </recommendedName>
</protein>
<evidence type="ECO:0000313" key="9">
    <source>
        <dbReference type="EMBL" id="KAG5622279.1"/>
    </source>
</evidence>
<sequence>MACYVTIILSIVLYLVLNLVEGAPEVPCYFIFGDSLLDNGNNNDLDTAARANYPPYGVDFPDGPTGRFTNGRNIADFLGCFCVGLEHQFLSFET</sequence>
<evidence type="ECO:0000256" key="2">
    <source>
        <dbReference type="ARBA" id="ARBA00008668"/>
    </source>
</evidence>
<dbReference type="GO" id="GO:0016042">
    <property type="term" value="P:lipid catabolic process"/>
    <property type="evidence" value="ECO:0007669"/>
    <property type="project" value="UniProtKB-KW"/>
</dbReference>
<dbReference type="GO" id="GO:0016787">
    <property type="term" value="F:hydrolase activity"/>
    <property type="evidence" value="ECO:0007669"/>
    <property type="project" value="UniProtKB-KW"/>
</dbReference>
<evidence type="ECO:0000256" key="6">
    <source>
        <dbReference type="ARBA" id="ARBA00022963"/>
    </source>
</evidence>
<organism evidence="9 10">
    <name type="scientific">Solanum commersonii</name>
    <name type="common">Commerson's wild potato</name>
    <name type="synonym">Commerson's nightshade</name>
    <dbReference type="NCBI Taxonomy" id="4109"/>
    <lineage>
        <taxon>Eukaryota</taxon>
        <taxon>Viridiplantae</taxon>
        <taxon>Streptophyta</taxon>
        <taxon>Embryophyta</taxon>
        <taxon>Tracheophyta</taxon>
        <taxon>Spermatophyta</taxon>
        <taxon>Magnoliopsida</taxon>
        <taxon>eudicotyledons</taxon>
        <taxon>Gunneridae</taxon>
        <taxon>Pentapetalae</taxon>
        <taxon>asterids</taxon>
        <taxon>lamiids</taxon>
        <taxon>Solanales</taxon>
        <taxon>Solanaceae</taxon>
        <taxon>Solanoideae</taxon>
        <taxon>Solaneae</taxon>
        <taxon>Solanum</taxon>
    </lineage>
</organism>
<keyword evidence="10" id="KW-1185">Reference proteome</keyword>
<evidence type="ECO:0000256" key="4">
    <source>
        <dbReference type="ARBA" id="ARBA00022729"/>
    </source>
</evidence>
<dbReference type="Proteomes" id="UP000824120">
    <property type="component" value="Chromosome 2"/>
</dbReference>
<keyword evidence="5" id="KW-0378">Hydrolase</keyword>
<reference evidence="9 10" key="1">
    <citation type="submission" date="2020-09" db="EMBL/GenBank/DDBJ databases">
        <title>De no assembly of potato wild relative species, Solanum commersonii.</title>
        <authorList>
            <person name="Cho K."/>
        </authorList>
    </citation>
    <scope>NUCLEOTIDE SEQUENCE [LARGE SCALE GENOMIC DNA]</scope>
    <source>
        <strain evidence="9">LZ3.2</strain>
        <tissue evidence="9">Leaf</tissue>
    </source>
</reference>
<evidence type="ECO:0000256" key="8">
    <source>
        <dbReference type="SAM" id="SignalP"/>
    </source>
</evidence>
<evidence type="ECO:0000256" key="3">
    <source>
        <dbReference type="ARBA" id="ARBA00022525"/>
    </source>
</evidence>
<dbReference type="PANTHER" id="PTHR45650:SF87">
    <property type="entry name" value="ZINC FINGER PROTEIN"/>
    <property type="match status" value="1"/>
</dbReference>
<name>A0A9J6AE90_SOLCO</name>
<dbReference type="Gene3D" id="3.40.50.1110">
    <property type="entry name" value="SGNH hydrolase"/>
    <property type="match status" value="1"/>
</dbReference>
<evidence type="ECO:0008006" key="11">
    <source>
        <dbReference type="Google" id="ProtNLM"/>
    </source>
</evidence>